<gene>
    <name evidence="1" type="ORF">Vbra_22656</name>
</gene>
<organism evidence="1 2">
    <name type="scientific">Vitrella brassicaformis (strain CCMP3155)</name>
    <dbReference type="NCBI Taxonomy" id="1169540"/>
    <lineage>
        <taxon>Eukaryota</taxon>
        <taxon>Sar</taxon>
        <taxon>Alveolata</taxon>
        <taxon>Colpodellida</taxon>
        <taxon>Vitrellaceae</taxon>
        <taxon>Vitrella</taxon>
    </lineage>
</organism>
<name>A0A0G4G3D1_VITBC</name>
<evidence type="ECO:0000313" key="1">
    <source>
        <dbReference type="EMBL" id="CEM22777.1"/>
    </source>
</evidence>
<proteinExistence type="predicted"/>
<reference evidence="1 2" key="1">
    <citation type="submission" date="2014-11" db="EMBL/GenBank/DDBJ databases">
        <authorList>
            <person name="Zhu J."/>
            <person name="Qi W."/>
            <person name="Song R."/>
        </authorList>
    </citation>
    <scope>NUCLEOTIDE SEQUENCE [LARGE SCALE GENOMIC DNA]</scope>
</reference>
<accession>A0A0G4G3D1</accession>
<keyword evidence="2" id="KW-1185">Reference proteome</keyword>
<dbReference type="AlphaFoldDB" id="A0A0G4G3D1"/>
<dbReference type="Proteomes" id="UP000041254">
    <property type="component" value="Unassembled WGS sequence"/>
</dbReference>
<dbReference type="VEuPathDB" id="CryptoDB:Vbra_22656"/>
<protein>
    <submittedName>
        <fullName evidence="1">Uncharacterized protein</fullName>
    </submittedName>
</protein>
<evidence type="ECO:0000313" key="2">
    <source>
        <dbReference type="Proteomes" id="UP000041254"/>
    </source>
</evidence>
<sequence>MLLTILLAVRRCPSTSSSSSTRATASHHVHALDTYSGLSGHAQTSRAALRKLVDLCSEWTDVSSAPADPKAASVAAECVKFTKRAVDSVFLACPYGGVNAPMQGKRLVSCVLDHAPSIDCGSKCAEWTAGTSFSAARCEGRCNSVRRCLSREDNPCLRQAVDGRTLFRCFDFYLWSCRENDSTAAEAKEAQSYETASPTAAQVIWKMFNAAANLEPVGLWQ</sequence>
<dbReference type="EMBL" id="CDMY01000558">
    <property type="protein sequence ID" value="CEM22777.1"/>
    <property type="molecule type" value="Genomic_DNA"/>
</dbReference>
<dbReference type="InParanoid" id="A0A0G4G3D1"/>